<feature type="transmembrane region" description="Helical" evidence="1">
    <location>
        <begin position="54"/>
        <end position="77"/>
    </location>
</feature>
<name>A0A2A5IZP1_RHOSG</name>
<feature type="domain" description="DUF7973" evidence="2">
    <location>
        <begin position="161"/>
        <end position="297"/>
    </location>
</feature>
<protein>
    <recommendedName>
        <fullName evidence="2">DUF7973 domain-containing protein</fullName>
    </recommendedName>
</protein>
<keyword evidence="1" id="KW-0812">Transmembrane</keyword>
<evidence type="ECO:0000313" key="3">
    <source>
        <dbReference type="EMBL" id="PCK22723.1"/>
    </source>
</evidence>
<comment type="caution">
    <text evidence="3">The sequence shown here is derived from an EMBL/GenBank/DDBJ whole genome shotgun (WGS) entry which is preliminary data.</text>
</comment>
<dbReference type="RefSeq" id="WP_099698894.1">
    <property type="nucleotide sequence ID" value="NZ_NOVD01000063.1"/>
</dbReference>
<keyword evidence="1" id="KW-1133">Transmembrane helix</keyword>
<feature type="transmembrane region" description="Helical" evidence="1">
    <location>
        <begin position="97"/>
        <end position="118"/>
    </location>
</feature>
<evidence type="ECO:0000259" key="2">
    <source>
        <dbReference type="Pfam" id="PF25928"/>
    </source>
</evidence>
<feature type="domain" description="DUF7973" evidence="2">
    <location>
        <begin position="4"/>
        <end position="150"/>
    </location>
</feature>
<dbReference type="AlphaFoldDB" id="A0A2A5IZP1"/>
<feature type="transmembrane region" description="Helical" evidence="1">
    <location>
        <begin position="280"/>
        <end position="298"/>
    </location>
</feature>
<keyword evidence="1" id="KW-0472">Membrane</keyword>
<evidence type="ECO:0000313" key="4">
    <source>
        <dbReference type="Proteomes" id="UP000230886"/>
    </source>
</evidence>
<feature type="transmembrane region" description="Helical" evidence="1">
    <location>
        <begin position="20"/>
        <end position="42"/>
    </location>
</feature>
<feature type="transmembrane region" description="Helical" evidence="1">
    <location>
        <begin position="203"/>
        <end position="226"/>
    </location>
</feature>
<evidence type="ECO:0000256" key="1">
    <source>
        <dbReference type="SAM" id="Phobius"/>
    </source>
</evidence>
<gene>
    <name evidence="3" type="ORF">CHR55_31600</name>
</gene>
<reference evidence="3 4" key="1">
    <citation type="submission" date="2017-07" db="EMBL/GenBank/DDBJ databases">
        <title>Draft sequence of Rhodococcus enclensis 23b-28.</title>
        <authorList>
            <person name="Besaury L."/>
            <person name="Sancelme M."/>
            <person name="Amato P."/>
            <person name="Lallement A."/>
            <person name="Delort A.-M."/>
        </authorList>
    </citation>
    <scope>NUCLEOTIDE SEQUENCE [LARGE SCALE GENOMIC DNA]</scope>
    <source>
        <strain evidence="3 4">23b-28</strain>
    </source>
</reference>
<dbReference type="InterPro" id="IPR058279">
    <property type="entry name" value="DUF7973"/>
</dbReference>
<proteinExistence type="predicted"/>
<organism evidence="3 4">
    <name type="scientific">Rhodococcus qingshengii</name>
    <dbReference type="NCBI Taxonomy" id="334542"/>
    <lineage>
        <taxon>Bacteria</taxon>
        <taxon>Bacillati</taxon>
        <taxon>Actinomycetota</taxon>
        <taxon>Actinomycetes</taxon>
        <taxon>Mycobacteriales</taxon>
        <taxon>Nocardiaceae</taxon>
        <taxon>Rhodococcus</taxon>
        <taxon>Rhodococcus erythropolis group</taxon>
    </lineage>
</organism>
<dbReference type="Pfam" id="PF25928">
    <property type="entry name" value="DUF7973"/>
    <property type="match status" value="2"/>
</dbReference>
<feature type="transmembrane region" description="Helical" evidence="1">
    <location>
        <begin position="172"/>
        <end position="191"/>
    </location>
</feature>
<sequence>MTLTLTEFVGAAGGGALGAALGALGGFALLGAIVMIATLISVAVPSSTLVETLAFGPVFGPHVMFASGVAAATYAAYIRQHDSARDITSPLIVYNKMSIIGVGAAFGMLGQLLARMVGEIPAVHTSSGKEIAMTDSLAVSVVLTALIAAVLWARKPTTERQQWLPWQNSAPAVLTIGAVAGAVAGSIYLALPEESRAMAGPFLYGVSAFSLLALVFGKAVPVTHHITLTAALTAGVVAGHTSEPSLILLAAVGAGLLASVFAEVWARLMLERCRMHLDPPAAAIAMMATLLALLQLVIA</sequence>
<accession>A0A2A5IZP1</accession>
<feature type="transmembrane region" description="Helical" evidence="1">
    <location>
        <begin position="130"/>
        <end position="152"/>
    </location>
</feature>
<dbReference type="EMBL" id="NOVD01000063">
    <property type="protein sequence ID" value="PCK22723.1"/>
    <property type="molecule type" value="Genomic_DNA"/>
</dbReference>
<feature type="transmembrane region" description="Helical" evidence="1">
    <location>
        <begin position="246"/>
        <end position="268"/>
    </location>
</feature>
<dbReference type="Proteomes" id="UP000230886">
    <property type="component" value="Unassembled WGS sequence"/>
</dbReference>